<reference evidence="2" key="2">
    <citation type="submission" date="2015-02" db="EMBL/GenBank/DDBJ databases">
        <title>Complete Genome Sequence of Pelosinus fermentans JBW45.</title>
        <authorList>
            <person name="De Leon K.B."/>
            <person name="Utturkar S.M."/>
            <person name="Camilleri L.B."/>
            <person name="Arkin A.P."/>
            <person name="Fields M.W."/>
            <person name="Brown S.D."/>
            <person name="Wall J.D."/>
        </authorList>
    </citation>
    <scope>NUCLEOTIDE SEQUENCE [LARGE SCALE GENOMIC DNA]</scope>
    <source>
        <strain evidence="2">JBW45</strain>
    </source>
</reference>
<dbReference type="Proteomes" id="UP000005361">
    <property type="component" value="Chromosome"/>
</dbReference>
<dbReference type="RefSeq" id="WP_007959887.1">
    <property type="nucleotide sequence ID" value="NZ_CP010978.1"/>
</dbReference>
<protein>
    <submittedName>
        <fullName evidence="1">Uncharacterized protein</fullName>
    </submittedName>
</protein>
<dbReference type="KEGG" id="pft:JBW_03399"/>
<dbReference type="HOGENOM" id="CLU_3064478_0_0_9"/>
<reference evidence="1 2" key="1">
    <citation type="journal article" date="2015" name="Genome Announc.">
        <title>Complete Genome Sequence of Pelosinus fermentans JBW45, a Member of a Remarkably Competitive Group of Negativicutes in the Firmicutes Phylum.</title>
        <authorList>
            <person name="De Leon K.B."/>
            <person name="Utturkar S.M."/>
            <person name="Camilleri L.B."/>
            <person name="Elias D.A."/>
            <person name="Arkin A.P."/>
            <person name="Fields M.W."/>
            <person name="Brown S.D."/>
            <person name="Wall J.D."/>
        </authorList>
    </citation>
    <scope>NUCLEOTIDE SEQUENCE [LARGE SCALE GENOMIC DNA]</scope>
    <source>
        <strain evidence="1 2">JBW45</strain>
    </source>
</reference>
<dbReference type="EMBL" id="CP010978">
    <property type="protein sequence ID" value="AJQ28740.1"/>
    <property type="molecule type" value="Genomic_DNA"/>
</dbReference>
<organism evidence="1 2">
    <name type="scientific">Pelosinus fermentans JBW45</name>
    <dbReference type="NCBI Taxonomy" id="1192197"/>
    <lineage>
        <taxon>Bacteria</taxon>
        <taxon>Bacillati</taxon>
        <taxon>Bacillota</taxon>
        <taxon>Negativicutes</taxon>
        <taxon>Selenomonadales</taxon>
        <taxon>Sporomusaceae</taxon>
        <taxon>Pelosinus</taxon>
    </lineage>
</organism>
<evidence type="ECO:0000313" key="1">
    <source>
        <dbReference type="EMBL" id="AJQ28740.1"/>
    </source>
</evidence>
<proteinExistence type="predicted"/>
<evidence type="ECO:0000313" key="2">
    <source>
        <dbReference type="Proteomes" id="UP000005361"/>
    </source>
</evidence>
<name>I9NMC4_9FIRM</name>
<accession>I9NMC4</accession>
<dbReference type="AlphaFoldDB" id="I9NMC4"/>
<sequence>MEMTSEMAREIMGIQQQYKKGFAIKQENQETKKEIPTNDITKTQWFWDIAVLS</sequence>
<gene>
    <name evidence="1" type="ORF">JBW_03399</name>
</gene>